<dbReference type="Pfam" id="PF01783">
    <property type="entry name" value="Ribosomal_L32p"/>
    <property type="match status" value="1"/>
</dbReference>
<comment type="caution">
    <text evidence="7">The sequence shown here is derived from an EMBL/GenBank/DDBJ whole genome shotgun (WGS) entry which is preliminary data.</text>
</comment>
<feature type="region of interest" description="Disordered" evidence="6">
    <location>
        <begin position="116"/>
        <end position="148"/>
    </location>
</feature>
<protein>
    <recommendedName>
        <fullName evidence="4">Large ribosomal subunit protein bL32c</fullName>
    </recommendedName>
    <alternativeName>
        <fullName evidence="5">50S ribosomal protein L32, chloroplastic</fullName>
    </alternativeName>
</protein>
<dbReference type="Proteomes" id="UP000660262">
    <property type="component" value="Unassembled WGS sequence"/>
</dbReference>
<proteinExistence type="inferred from homology"/>
<evidence type="ECO:0000256" key="2">
    <source>
        <dbReference type="ARBA" id="ARBA00022980"/>
    </source>
</evidence>
<accession>A0A830HA40</accession>
<dbReference type="PANTHER" id="PTHR36083:SF1">
    <property type="entry name" value="LARGE RIBOSOMAL SUBUNIT PROTEIN BL32C"/>
    <property type="match status" value="1"/>
</dbReference>
<dbReference type="GO" id="GO:0015934">
    <property type="term" value="C:large ribosomal subunit"/>
    <property type="evidence" value="ECO:0007669"/>
    <property type="project" value="InterPro"/>
</dbReference>
<evidence type="ECO:0000256" key="1">
    <source>
        <dbReference type="ARBA" id="ARBA00008560"/>
    </source>
</evidence>
<evidence type="ECO:0000256" key="5">
    <source>
        <dbReference type="ARBA" id="ARBA00035431"/>
    </source>
</evidence>
<gene>
    <name evidence="7" type="ORF">PPROV_000122800</name>
</gene>
<reference evidence="7" key="1">
    <citation type="submission" date="2020-10" db="EMBL/GenBank/DDBJ databases">
        <title>Unveiling of a novel bifunctional photoreceptor, Dualchrome1, isolated from a cosmopolitan green alga.</title>
        <authorList>
            <person name="Suzuki S."/>
            <person name="Kawachi M."/>
        </authorList>
    </citation>
    <scope>NUCLEOTIDE SEQUENCE</scope>
    <source>
        <strain evidence="7">NIES 2893</strain>
    </source>
</reference>
<sequence>MMLSAAVSRPHVRPAAPCARARSSTTPVACARILSVSYCGLSTRSGASEVCTTGTGLFDVQNGSKWFMAQPKKRHSKRVRRTRRSIWLKKADKTAERAYSLGRSVLSGKNKSFLYNENAEDEDEDLDALDEEDDLDDEEEDAEEKPEK</sequence>
<keyword evidence="3" id="KW-0687">Ribonucleoprotein</keyword>
<dbReference type="GO" id="GO:0003735">
    <property type="term" value="F:structural constituent of ribosome"/>
    <property type="evidence" value="ECO:0007669"/>
    <property type="project" value="InterPro"/>
</dbReference>
<evidence type="ECO:0000256" key="4">
    <source>
        <dbReference type="ARBA" id="ARBA00035280"/>
    </source>
</evidence>
<keyword evidence="8" id="KW-1185">Reference proteome</keyword>
<dbReference type="EMBL" id="BNJQ01000003">
    <property type="protein sequence ID" value="GHP02471.1"/>
    <property type="molecule type" value="Genomic_DNA"/>
</dbReference>
<dbReference type="InterPro" id="IPR002677">
    <property type="entry name" value="Ribosomal_bL32"/>
</dbReference>
<evidence type="ECO:0000256" key="3">
    <source>
        <dbReference type="ARBA" id="ARBA00023274"/>
    </source>
</evidence>
<feature type="compositionally biased region" description="Acidic residues" evidence="6">
    <location>
        <begin position="118"/>
        <end position="148"/>
    </location>
</feature>
<evidence type="ECO:0000256" key="6">
    <source>
        <dbReference type="SAM" id="MobiDB-lite"/>
    </source>
</evidence>
<dbReference type="HAMAP" id="MF_00340">
    <property type="entry name" value="Ribosomal_bL32"/>
    <property type="match status" value="1"/>
</dbReference>
<comment type="similarity">
    <text evidence="1">Belongs to the bacterial ribosomal protein bL32 family.</text>
</comment>
<dbReference type="GO" id="GO:0006412">
    <property type="term" value="P:translation"/>
    <property type="evidence" value="ECO:0007669"/>
    <property type="project" value="InterPro"/>
</dbReference>
<dbReference type="PANTHER" id="PTHR36083">
    <property type="entry name" value="50S RIBOSOMAL PROTEIN L32, CHLOROPLASTIC"/>
    <property type="match status" value="1"/>
</dbReference>
<dbReference type="InterPro" id="IPR044958">
    <property type="entry name" value="Ribosomal_bL32_plant/cyanobact"/>
</dbReference>
<evidence type="ECO:0000313" key="7">
    <source>
        <dbReference type="EMBL" id="GHP02471.1"/>
    </source>
</evidence>
<name>A0A830HA40_9CHLO</name>
<dbReference type="AlphaFoldDB" id="A0A830HA40"/>
<organism evidence="7 8">
    <name type="scientific">Pycnococcus provasolii</name>
    <dbReference type="NCBI Taxonomy" id="41880"/>
    <lineage>
        <taxon>Eukaryota</taxon>
        <taxon>Viridiplantae</taxon>
        <taxon>Chlorophyta</taxon>
        <taxon>Pseudoscourfieldiophyceae</taxon>
        <taxon>Pseudoscourfieldiales</taxon>
        <taxon>Pycnococcaceae</taxon>
        <taxon>Pycnococcus</taxon>
    </lineage>
</organism>
<keyword evidence="2" id="KW-0689">Ribosomal protein</keyword>
<evidence type="ECO:0000313" key="8">
    <source>
        <dbReference type="Proteomes" id="UP000660262"/>
    </source>
</evidence>